<evidence type="ECO:0000256" key="10">
    <source>
        <dbReference type="ARBA" id="ARBA00022840"/>
    </source>
</evidence>
<dbReference type="InterPro" id="IPR003594">
    <property type="entry name" value="HATPase_dom"/>
</dbReference>
<dbReference type="SMART" id="SM00387">
    <property type="entry name" value="HATPase_c"/>
    <property type="match status" value="1"/>
</dbReference>
<evidence type="ECO:0000256" key="1">
    <source>
        <dbReference type="ARBA" id="ARBA00000085"/>
    </source>
</evidence>
<sequence length="334" mass="37609">MLFVGMFVCYLIPWNGGPVYNFLITIRNNVIFFMIVFLVMGYIVIFLIFWGKTLGYLADLVRATELIYKGGDRPIELPSALHDIENRMNTIKSDMLAARRAAEDADRRKNDLVVYLAHDLKTPLTSVIGYLTLLRDEPELTPVQRAKYTGIALDKAERLEDLINEFFDITRFSLTSVTLDRRKVDLSLMLGQIADEFAPMLRERGLVCAVNAPSGVMISCDPDKLQRVFDNLLRNAINYSYENTEITITLSVEGERAEISFVNHGDTIAPAQLERLFEQFYRLDSARMSRTGGSGLGLAIAKEIVELHGGSIRAQSADDRVIFEVSLPLGVRKS</sequence>
<dbReference type="AlphaFoldDB" id="A0A9D1K8W8"/>
<evidence type="ECO:0000256" key="7">
    <source>
        <dbReference type="ARBA" id="ARBA00022692"/>
    </source>
</evidence>
<evidence type="ECO:0000256" key="3">
    <source>
        <dbReference type="ARBA" id="ARBA00012438"/>
    </source>
</evidence>
<protein>
    <recommendedName>
        <fullName evidence="3">histidine kinase</fullName>
        <ecNumber evidence="3">2.7.13.3</ecNumber>
    </recommendedName>
</protein>
<dbReference type="SUPFAM" id="SSF47384">
    <property type="entry name" value="Homodimeric domain of signal transducing histidine kinase"/>
    <property type="match status" value="1"/>
</dbReference>
<dbReference type="PROSITE" id="PS50109">
    <property type="entry name" value="HIS_KIN"/>
    <property type="match status" value="1"/>
</dbReference>
<dbReference type="Pfam" id="PF00512">
    <property type="entry name" value="HisKA"/>
    <property type="match status" value="1"/>
</dbReference>
<dbReference type="InterPro" id="IPR050398">
    <property type="entry name" value="HssS/ArlS-like"/>
</dbReference>
<dbReference type="FunFam" id="3.30.565.10:FF:000013">
    <property type="entry name" value="Two-component sensor histidine kinase"/>
    <property type="match status" value="1"/>
</dbReference>
<comment type="caution">
    <text evidence="16">The sequence shown here is derived from an EMBL/GenBank/DDBJ whole genome shotgun (WGS) entry which is preliminary data.</text>
</comment>
<comment type="subcellular location">
    <subcellularLocation>
        <location evidence="2">Cell membrane</location>
        <topology evidence="2">Multi-pass membrane protein</topology>
    </subcellularLocation>
</comment>
<evidence type="ECO:0000256" key="14">
    <source>
        <dbReference type="SAM" id="Phobius"/>
    </source>
</evidence>
<keyword evidence="7 14" id="KW-0812">Transmembrane</keyword>
<keyword evidence="4" id="KW-1003">Cell membrane</keyword>
<dbReference type="SMART" id="SM00388">
    <property type="entry name" value="HisKA"/>
    <property type="match status" value="1"/>
</dbReference>
<dbReference type="PRINTS" id="PR00344">
    <property type="entry name" value="BCTRLSENSOR"/>
</dbReference>
<dbReference type="Pfam" id="PF02518">
    <property type="entry name" value="HATPase_c"/>
    <property type="match status" value="1"/>
</dbReference>
<dbReference type="GO" id="GO:0005524">
    <property type="term" value="F:ATP binding"/>
    <property type="evidence" value="ECO:0007669"/>
    <property type="project" value="UniProtKB-KW"/>
</dbReference>
<dbReference type="EC" id="2.7.13.3" evidence="3"/>
<dbReference type="Gene3D" id="3.30.565.10">
    <property type="entry name" value="Histidine kinase-like ATPase, C-terminal domain"/>
    <property type="match status" value="1"/>
</dbReference>
<reference evidence="16" key="1">
    <citation type="submission" date="2020-10" db="EMBL/GenBank/DDBJ databases">
        <authorList>
            <person name="Gilroy R."/>
        </authorList>
    </citation>
    <scope>NUCLEOTIDE SEQUENCE</scope>
    <source>
        <strain evidence="16">ChiHecec3B27-6122</strain>
    </source>
</reference>
<evidence type="ECO:0000259" key="15">
    <source>
        <dbReference type="PROSITE" id="PS50109"/>
    </source>
</evidence>
<keyword evidence="5" id="KW-0597">Phosphoprotein</keyword>
<evidence type="ECO:0000313" key="16">
    <source>
        <dbReference type="EMBL" id="HIS96627.1"/>
    </source>
</evidence>
<dbReference type="InterPro" id="IPR036097">
    <property type="entry name" value="HisK_dim/P_sf"/>
</dbReference>
<evidence type="ECO:0000256" key="12">
    <source>
        <dbReference type="ARBA" id="ARBA00023012"/>
    </source>
</evidence>
<dbReference type="CDD" id="cd00082">
    <property type="entry name" value="HisKA"/>
    <property type="match status" value="1"/>
</dbReference>
<dbReference type="GO" id="GO:0000155">
    <property type="term" value="F:phosphorelay sensor kinase activity"/>
    <property type="evidence" value="ECO:0007669"/>
    <property type="project" value="InterPro"/>
</dbReference>
<gene>
    <name evidence="16" type="ORF">IAD42_01475</name>
</gene>
<dbReference type="GO" id="GO:0005886">
    <property type="term" value="C:plasma membrane"/>
    <property type="evidence" value="ECO:0007669"/>
    <property type="project" value="UniProtKB-SubCell"/>
</dbReference>
<dbReference type="EMBL" id="DVJS01000034">
    <property type="protein sequence ID" value="HIS96627.1"/>
    <property type="molecule type" value="Genomic_DNA"/>
</dbReference>
<keyword evidence="10" id="KW-0067">ATP-binding</keyword>
<keyword evidence="9" id="KW-0418">Kinase</keyword>
<evidence type="ECO:0000256" key="9">
    <source>
        <dbReference type="ARBA" id="ARBA00022777"/>
    </source>
</evidence>
<dbReference type="PANTHER" id="PTHR45528:SF1">
    <property type="entry name" value="SENSOR HISTIDINE KINASE CPXA"/>
    <property type="match status" value="1"/>
</dbReference>
<keyword evidence="11 14" id="KW-1133">Transmembrane helix</keyword>
<evidence type="ECO:0000256" key="6">
    <source>
        <dbReference type="ARBA" id="ARBA00022679"/>
    </source>
</evidence>
<dbReference type="InterPro" id="IPR004358">
    <property type="entry name" value="Sig_transdc_His_kin-like_C"/>
</dbReference>
<evidence type="ECO:0000256" key="8">
    <source>
        <dbReference type="ARBA" id="ARBA00022741"/>
    </source>
</evidence>
<dbReference type="PANTHER" id="PTHR45528">
    <property type="entry name" value="SENSOR HISTIDINE KINASE CPXA"/>
    <property type="match status" value="1"/>
</dbReference>
<keyword evidence="12" id="KW-0902">Two-component regulatory system</keyword>
<dbReference type="InterPro" id="IPR036890">
    <property type="entry name" value="HATPase_C_sf"/>
</dbReference>
<feature type="transmembrane region" description="Helical" evidence="14">
    <location>
        <begin position="30"/>
        <end position="50"/>
    </location>
</feature>
<organism evidence="16 17">
    <name type="scientific">Candidatus Scatomorpha pullistercoris</name>
    <dbReference type="NCBI Taxonomy" id="2840929"/>
    <lineage>
        <taxon>Bacteria</taxon>
        <taxon>Bacillati</taxon>
        <taxon>Bacillota</taxon>
        <taxon>Clostridia</taxon>
        <taxon>Eubacteriales</taxon>
        <taxon>Candidatus Scatomorpha</taxon>
    </lineage>
</organism>
<keyword evidence="8" id="KW-0547">Nucleotide-binding</keyword>
<evidence type="ECO:0000256" key="5">
    <source>
        <dbReference type="ARBA" id="ARBA00022553"/>
    </source>
</evidence>
<evidence type="ECO:0000313" key="17">
    <source>
        <dbReference type="Proteomes" id="UP000886876"/>
    </source>
</evidence>
<dbReference type="InterPro" id="IPR003661">
    <property type="entry name" value="HisK_dim/P_dom"/>
</dbReference>
<evidence type="ECO:0000256" key="4">
    <source>
        <dbReference type="ARBA" id="ARBA00022475"/>
    </source>
</evidence>
<evidence type="ECO:0000256" key="13">
    <source>
        <dbReference type="ARBA" id="ARBA00023136"/>
    </source>
</evidence>
<feature type="domain" description="Histidine kinase" evidence="15">
    <location>
        <begin position="115"/>
        <end position="331"/>
    </location>
</feature>
<keyword evidence="6" id="KW-0808">Transferase</keyword>
<reference evidence="16" key="2">
    <citation type="journal article" date="2021" name="PeerJ">
        <title>Extensive microbial diversity within the chicken gut microbiome revealed by metagenomics and culture.</title>
        <authorList>
            <person name="Gilroy R."/>
            <person name="Ravi A."/>
            <person name="Getino M."/>
            <person name="Pursley I."/>
            <person name="Horton D.L."/>
            <person name="Alikhan N.F."/>
            <person name="Baker D."/>
            <person name="Gharbi K."/>
            <person name="Hall N."/>
            <person name="Watson M."/>
            <person name="Adriaenssens E.M."/>
            <person name="Foster-Nyarko E."/>
            <person name="Jarju S."/>
            <person name="Secka A."/>
            <person name="Antonio M."/>
            <person name="Oren A."/>
            <person name="Chaudhuri R.R."/>
            <person name="La Ragione R."/>
            <person name="Hildebrand F."/>
            <person name="Pallen M.J."/>
        </authorList>
    </citation>
    <scope>NUCLEOTIDE SEQUENCE</scope>
    <source>
        <strain evidence="16">ChiHecec3B27-6122</strain>
    </source>
</reference>
<evidence type="ECO:0000256" key="11">
    <source>
        <dbReference type="ARBA" id="ARBA00022989"/>
    </source>
</evidence>
<dbReference type="InterPro" id="IPR005467">
    <property type="entry name" value="His_kinase_dom"/>
</dbReference>
<keyword evidence="13 14" id="KW-0472">Membrane</keyword>
<name>A0A9D1K8W8_9FIRM</name>
<comment type="catalytic activity">
    <reaction evidence="1">
        <text>ATP + protein L-histidine = ADP + protein N-phospho-L-histidine.</text>
        <dbReference type="EC" id="2.7.13.3"/>
    </reaction>
</comment>
<dbReference type="Gene3D" id="1.10.287.130">
    <property type="match status" value="1"/>
</dbReference>
<evidence type="ECO:0000256" key="2">
    <source>
        <dbReference type="ARBA" id="ARBA00004651"/>
    </source>
</evidence>
<accession>A0A9D1K8W8</accession>
<proteinExistence type="predicted"/>
<dbReference type="Proteomes" id="UP000886876">
    <property type="component" value="Unassembled WGS sequence"/>
</dbReference>
<dbReference type="SUPFAM" id="SSF55874">
    <property type="entry name" value="ATPase domain of HSP90 chaperone/DNA topoisomerase II/histidine kinase"/>
    <property type="match status" value="1"/>
</dbReference>